<evidence type="ECO:0000256" key="1">
    <source>
        <dbReference type="SAM" id="MobiDB-lite"/>
    </source>
</evidence>
<dbReference type="EMBL" id="JAACJN010000029">
    <property type="protein sequence ID" value="KAF5388524.1"/>
    <property type="molecule type" value="Genomic_DNA"/>
</dbReference>
<evidence type="ECO:0000256" key="2">
    <source>
        <dbReference type="SAM" id="Phobius"/>
    </source>
</evidence>
<keyword evidence="2" id="KW-1133">Transmembrane helix</keyword>
<dbReference type="AlphaFoldDB" id="A0A8H5MC76"/>
<evidence type="ECO:0000313" key="4">
    <source>
        <dbReference type="Proteomes" id="UP000518752"/>
    </source>
</evidence>
<sequence length="405" mass="45555">MNSTQRKQLQLCICTILQLNLQQPPSFSAQSGRSLQFLLPKFPIGWADSQYATRATVSSCCSTVILVDRSWEEAPTALWTFIATSFGLTIAAIIQFKKNQLSLLEALQISNLVWLANFGIFVALASYSRHKKDSRRRSGKDRDKHEKRLKRKPNGASDYWVKTAAMVQTLLSMALTLYMWATIETFGPFGPSGTSGTLECASALHYVLFIWPISVRGVGRPVGLTFASILTCAYIATTIHEHYISYKKRRYKSQSSKKGDDSPILPVFLEAPPLSSPLPSASPSRETYTLHALIQTAYPRNRNLRPNRPDRRRWSDIDPMFIGILIFETVVFLYLIVSNEILLRDNHLQSNSFGFGQILALVVALPVLLSVIGAFRDFGLRPRHRELGSKKSGRRHRGTRNTHPA</sequence>
<protein>
    <submittedName>
        <fullName evidence="3">Uncharacterized protein</fullName>
    </submittedName>
</protein>
<organism evidence="3 4">
    <name type="scientific">Collybiopsis confluens</name>
    <dbReference type="NCBI Taxonomy" id="2823264"/>
    <lineage>
        <taxon>Eukaryota</taxon>
        <taxon>Fungi</taxon>
        <taxon>Dikarya</taxon>
        <taxon>Basidiomycota</taxon>
        <taxon>Agaricomycotina</taxon>
        <taxon>Agaricomycetes</taxon>
        <taxon>Agaricomycetidae</taxon>
        <taxon>Agaricales</taxon>
        <taxon>Marasmiineae</taxon>
        <taxon>Omphalotaceae</taxon>
        <taxon>Collybiopsis</taxon>
    </lineage>
</organism>
<feature type="transmembrane region" description="Helical" evidence="2">
    <location>
        <begin position="317"/>
        <end position="337"/>
    </location>
</feature>
<feature type="transmembrane region" description="Helical" evidence="2">
    <location>
        <begin position="357"/>
        <end position="375"/>
    </location>
</feature>
<name>A0A8H5MC76_9AGAR</name>
<feature type="region of interest" description="Disordered" evidence="1">
    <location>
        <begin position="133"/>
        <end position="152"/>
    </location>
</feature>
<dbReference type="OrthoDB" id="5427664at2759"/>
<evidence type="ECO:0000313" key="3">
    <source>
        <dbReference type="EMBL" id="KAF5388524.1"/>
    </source>
</evidence>
<accession>A0A8H5MC76</accession>
<feature type="transmembrane region" description="Helical" evidence="2">
    <location>
        <begin position="77"/>
        <end position="96"/>
    </location>
</feature>
<keyword evidence="2" id="KW-0812">Transmembrane</keyword>
<feature type="compositionally biased region" description="Basic residues" evidence="1">
    <location>
        <begin position="391"/>
        <end position="405"/>
    </location>
</feature>
<comment type="caution">
    <text evidence="3">The sequence shown here is derived from an EMBL/GenBank/DDBJ whole genome shotgun (WGS) entry which is preliminary data.</text>
</comment>
<dbReference type="Proteomes" id="UP000518752">
    <property type="component" value="Unassembled WGS sequence"/>
</dbReference>
<reference evidence="3 4" key="1">
    <citation type="journal article" date="2020" name="ISME J.">
        <title>Uncovering the hidden diversity of litter-decomposition mechanisms in mushroom-forming fungi.</title>
        <authorList>
            <person name="Floudas D."/>
            <person name="Bentzer J."/>
            <person name="Ahren D."/>
            <person name="Johansson T."/>
            <person name="Persson P."/>
            <person name="Tunlid A."/>
        </authorList>
    </citation>
    <scope>NUCLEOTIDE SEQUENCE [LARGE SCALE GENOMIC DNA]</scope>
    <source>
        <strain evidence="3 4">CBS 406.79</strain>
    </source>
</reference>
<proteinExistence type="predicted"/>
<feature type="region of interest" description="Disordered" evidence="1">
    <location>
        <begin position="386"/>
        <end position="405"/>
    </location>
</feature>
<keyword evidence="2" id="KW-0472">Membrane</keyword>
<keyword evidence="4" id="KW-1185">Reference proteome</keyword>
<feature type="transmembrane region" description="Helical" evidence="2">
    <location>
        <begin position="159"/>
        <end position="181"/>
    </location>
</feature>
<feature type="transmembrane region" description="Helical" evidence="2">
    <location>
        <begin position="222"/>
        <end position="244"/>
    </location>
</feature>
<gene>
    <name evidence="3" type="ORF">D9757_004677</name>
</gene>
<feature type="transmembrane region" description="Helical" evidence="2">
    <location>
        <begin position="108"/>
        <end position="127"/>
    </location>
</feature>